<dbReference type="InterPro" id="IPR021720">
    <property type="entry name" value="Malectin_dom"/>
</dbReference>
<evidence type="ECO:0000256" key="3">
    <source>
        <dbReference type="ARBA" id="ARBA00023175"/>
    </source>
</evidence>
<feature type="compositionally biased region" description="Polar residues" evidence="6">
    <location>
        <begin position="772"/>
        <end position="787"/>
    </location>
</feature>
<gene>
    <name evidence="8" type="ORF">HID58_036147</name>
</gene>
<dbReference type="PROSITE" id="PS00411">
    <property type="entry name" value="KINESIN_MOTOR_1"/>
    <property type="match status" value="1"/>
</dbReference>
<evidence type="ECO:0000313" key="8">
    <source>
        <dbReference type="EMBL" id="KAH0912826.1"/>
    </source>
</evidence>
<feature type="compositionally biased region" description="Basic and acidic residues" evidence="6">
    <location>
        <begin position="1041"/>
        <end position="1053"/>
    </location>
</feature>
<dbReference type="Gene3D" id="3.40.850.10">
    <property type="entry name" value="Kinesin motor domain"/>
    <property type="match status" value="1"/>
</dbReference>
<evidence type="ECO:0000256" key="2">
    <source>
        <dbReference type="ARBA" id="ARBA00022840"/>
    </source>
</evidence>
<dbReference type="PANTHER" id="PTHR47972">
    <property type="entry name" value="KINESIN-LIKE PROTEIN KLP-3"/>
    <property type="match status" value="1"/>
</dbReference>
<comment type="caution">
    <text evidence="8">The sequence shown here is derived from an EMBL/GenBank/DDBJ whole genome shotgun (WGS) entry which is preliminary data.</text>
</comment>
<dbReference type="PANTHER" id="PTHR47972:SF18">
    <property type="entry name" value="KINESIN-LIKE PROTEIN KIN-14R"/>
    <property type="match status" value="1"/>
</dbReference>
<evidence type="ECO:0000256" key="6">
    <source>
        <dbReference type="SAM" id="MobiDB-lite"/>
    </source>
</evidence>
<reference evidence="8 9" key="1">
    <citation type="submission" date="2021-05" db="EMBL/GenBank/DDBJ databases">
        <title>Genome Assembly of Synthetic Allotetraploid Brassica napus Reveals Homoeologous Exchanges between Subgenomes.</title>
        <authorList>
            <person name="Davis J.T."/>
        </authorList>
    </citation>
    <scope>NUCLEOTIDE SEQUENCE [LARGE SCALE GENOMIC DNA]</scope>
    <source>
        <strain evidence="9">cv. Da-Ae</strain>
        <tissue evidence="8">Seedling</tissue>
    </source>
</reference>
<keyword evidence="3 4" id="KW-0505">Motor protein</keyword>
<dbReference type="SUPFAM" id="SSF57997">
    <property type="entry name" value="Tropomyosin"/>
    <property type="match status" value="1"/>
</dbReference>
<feature type="region of interest" description="Disordered" evidence="6">
    <location>
        <begin position="766"/>
        <end position="793"/>
    </location>
</feature>
<dbReference type="InterPro" id="IPR036961">
    <property type="entry name" value="Kinesin_motor_dom_sf"/>
</dbReference>
<feature type="compositionally biased region" description="Basic and acidic residues" evidence="6">
    <location>
        <begin position="991"/>
        <end position="1003"/>
    </location>
</feature>
<proteinExistence type="inferred from homology"/>
<evidence type="ECO:0000313" key="9">
    <source>
        <dbReference type="Proteomes" id="UP000824890"/>
    </source>
</evidence>
<evidence type="ECO:0000256" key="4">
    <source>
        <dbReference type="PROSITE-ProRule" id="PRU00283"/>
    </source>
</evidence>
<evidence type="ECO:0000256" key="1">
    <source>
        <dbReference type="ARBA" id="ARBA00022741"/>
    </source>
</evidence>
<keyword evidence="9" id="KW-1185">Reference proteome</keyword>
<accession>A0ABQ8C6X0</accession>
<keyword evidence="5" id="KW-0175">Coiled coil</keyword>
<dbReference type="SUPFAM" id="SSF52540">
    <property type="entry name" value="P-loop containing nucleoside triphosphate hydrolases"/>
    <property type="match status" value="1"/>
</dbReference>
<protein>
    <recommendedName>
        <fullName evidence="7">Kinesin motor domain-containing protein</fullName>
    </recommendedName>
</protein>
<keyword evidence="1 4" id="KW-0547">Nucleotide-binding</keyword>
<dbReference type="Pfam" id="PF00225">
    <property type="entry name" value="Kinesin"/>
    <property type="match status" value="1"/>
</dbReference>
<dbReference type="Gene3D" id="2.60.120.430">
    <property type="entry name" value="Galactose-binding lectin"/>
    <property type="match status" value="1"/>
</dbReference>
<keyword evidence="2 4" id="KW-0067">ATP-binding</keyword>
<dbReference type="EMBL" id="JAGKQM010000009">
    <property type="protein sequence ID" value="KAH0912826.1"/>
    <property type="molecule type" value="Genomic_DNA"/>
</dbReference>
<dbReference type="InterPro" id="IPR001752">
    <property type="entry name" value="Kinesin_motor_dom"/>
</dbReference>
<evidence type="ECO:0000256" key="5">
    <source>
        <dbReference type="SAM" id="Coils"/>
    </source>
</evidence>
<dbReference type="Proteomes" id="UP000824890">
    <property type="component" value="Unassembled WGS sequence"/>
</dbReference>
<feature type="binding site" evidence="4">
    <location>
        <begin position="464"/>
        <end position="471"/>
    </location>
    <ligand>
        <name>ATP</name>
        <dbReference type="ChEBI" id="CHEBI:30616"/>
    </ligand>
</feature>
<dbReference type="PROSITE" id="PS50067">
    <property type="entry name" value="KINESIN_MOTOR_2"/>
    <property type="match status" value="1"/>
</dbReference>
<dbReference type="CDD" id="cd01366">
    <property type="entry name" value="KISc_C_terminal"/>
    <property type="match status" value="1"/>
</dbReference>
<feature type="region of interest" description="Disordered" evidence="6">
    <location>
        <begin position="956"/>
        <end position="1053"/>
    </location>
</feature>
<dbReference type="InterPro" id="IPR027417">
    <property type="entry name" value="P-loop_NTPase"/>
</dbReference>
<comment type="similarity">
    <text evidence="4">Belongs to the TRAFAC class myosin-kinesin ATPase superfamily. Kinesin family.</text>
</comment>
<feature type="region of interest" description="Disordered" evidence="6">
    <location>
        <begin position="1"/>
        <end position="45"/>
    </location>
</feature>
<sequence>MEDVQINAATSSSDSPPEIPDPQFVSDTTEKSKLGDTPMDERDDSMVCDPNSRLVLTGFTEANHSADDTIMFINAGGADSKVLDSEMSILGDTCFEGGGVLRTDESIVEAGDFPFIYQSARVGNFSYQLNNLLPGEYFVDFHFAEIVNTNGPKGIRVFNVYVLSEFDIFSVVGANRPLLLVDLRVVVVDDGLIKVRFEGINGSPVVCGICLRKAPQVSVLRTSQDCIKCQNCATEIEISPARQKRLMRAKAHEKYEKKIEELSERYQHKSNECHEAWMSLTSANEQLEKVMMELDNKMYEARSLDQTVETQADCLNSITSKYENDKRHWTAAIASLQEKIEIMKREQSQLSQEAHECVGSIPELYKMVDGVQALAFFLSGNIRVFCRCRPLNKEETSTRCATAVDFDGAKDGELGVVTGNHSKKSFKFDRVYTPKDGQVDVFADASPMVVSVLDGYNVCIFAYGQTGTGKTFTMEGTPQNRGVNYRTVEQLFEIANERRETISYNISVSVLEVYNEQIRDLLATSPASKKLEIKQSFDGSHHVPGLVEAKVENINEVWNVLQAGSNARAVGSNNVNEHSSRSHCMLSIMVKAKNLMNGDCTKSTLWLVDLAGSERLAKTDVQGERLKEAQNINRSLSALGDVIYALATKSSHIPYRNSKLTHLLQDSLGGDSKTLMFVQISPSEHDVSETLSSLNFATRVRGVELGPARKQVDTGEIQKMKAMVEKARHESRSKEELIKKLEENIQNLEGKNKGRDHSYRSLQEKNKELESQLESLHNQSEKQNAQLQEKLKSRDETCTNLQQKVKELECKLRERHQSDSAAYQQKVKDLETKLKDSEGNSLVLQQKAKDYENKLKDSESNALVWQHKIKELERKQKDEQTQEAVLLRQKIKELEVRLKEQELHVQQMAATREFPDVASATPNEVKTCFKEDNFGNENAESNNNNNNILRTSNRLKASAARRNDSLNLNEATRKKRVSRSGETENNGGDEPQMKEKRIRKSDPPKVVARLTRPTRPVSSSNQVPVAQKRVVSREQQQAVVGKERDPKKRMWTR</sequence>
<organism evidence="8 9">
    <name type="scientific">Brassica napus</name>
    <name type="common">Rape</name>
    <dbReference type="NCBI Taxonomy" id="3708"/>
    <lineage>
        <taxon>Eukaryota</taxon>
        <taxon>Viridiplantae</taxon>
        <taxon>Streptophyta</taxon>
        <taxon>Embryophyta</taxon>
        <taxon>Tracheophyta</taxon>
        <taxon>Spermatophyta</taxon>
        <taxon>Magnoliopsida</taxon>
        <taxon>eudicotyledons</taxon>
        <taxon>Gunneridae</taxon>
        <taxon>Pentapetalae</taxon>
        <taxon>rosids</taxon>
        <taxon>malvids</taxon>
        <taxon>Brassicales</taxon>
        <taxon>Brassicaceae</taxon>
        <taxon>Brassiceae</taxon>
        <taxon>Brassica</taxon>
    </lineage>
</organism>
<name>A0ABQ8C6X0_BRANA</name>
<evidence type="ECO:0000259" key="7">
    <source>
        <dbReference type="PROSITE" id="PS50067"/>
    </source>
</evidence>
<dbReference type="SMART" id="SM00129">
    <property type="entry name" value="KISc"/>
    <property type="match status" value="1"/>
</dbReference>
<dbReference type="InterPro" id="IPR019821">
    <property type="entry name" value="Kinesin_motor_CS"/>
</dbReference>
<feature type="coiled-coil region" evidence="5">
    <location>
        <begin position="252"/>
        <end position="353"/>
    </location>
</feature>
<feature type="domain" description="Kinesin motor" evidence="7">
    <location>
        <begin position="381"/>
        <end position="703"/>
    </location>
</feature>
<dbReference type="Pfam" id="PF11721">
    <property type="entry name" value="Malectin"/>
    <property type="match status" value="1"/>
</dbReference>
<dbReference type="PRINTS" id="PR00380">
    <property type="entry name" value="KINESINHEAVY"/>
</dbReference>
<dbReference type="InterPro" id="IPR027640">
    <property type="entry name" value="Kinesin-like_fam"/>
</dbReference>